<dbReference type="Pfam" id="PF00669">
    <property type="entry name" value="Flagellin_N"/>
    <property type="match status" value="1"/>
</dbReference>
<keyword evidence="2 3" id="KW-0975">Bacterial flagellum</keyword>
<feature type="domain" description="Flagellin N-terminal" evidence="5">
    <location>
        <begin position="5"/>
        <end position="134"/>
    </location>
</feature>
<dbReference type="AlphaFoldDB" id="A0A916SFS7"/>
<comment type="subcellular location">
    <subcellularLocation>
        <location evidence="3">Secreted</location>
    </subcellularLocation>
    <subcellularLocation>
        <location evidence="3">Bacterial flagellum</location>
    </subcellularLocation>
</comment>
<dbReference type="GO" id="GO:0009288">
    <property type="term" value="C:bacterial-type flagellum"/>
    <property type="evidence" value="ECO:0007669"/>
    <property type="project" value="UniProtKB-SubCell"/>
</dbReference>
<dbReference type="GO" id="GO:0005576">
    <property type="term" value="C:extracellular region"/>
    <property type="evidence" value="ECO:0007669"/>
    <property type="project" value="UniProtKB-SubCell"/>
</dbReference>
<evidence type="ECO:0000256" key="1">
    <source>
        <dbReference type="ARBA" id="ARBA00005709"/>
    </source>
</evidence>
<reference evidence="7" key="1">
    <citation type="journal article" date="2014" name="Int. J. Syst. Evol. Microbiol.">
        <title>Complete genome sequence of Corynebacterium casei LMG S-19264T (=DSM 44701T), isolated from a smear-ripened cheese.</title>
        <authorList>
            <consortium name="US DOE Joint Genome Institute (JGI-PGF)"/>
            <person name="Walter F."/>
            <person name="Albersmeier A."/>
            <person name="Kalinowski J."/>
            <person name="Ruckert C."/>
        </authorList>
    </citation>
    <scope>NUCLEOTIDE SEQUENCE</scope>
    <source>
        <strain evidence="7">CGMCC 1.15082</strain>
    </source>
</reference>
<dbReference type="GO" id="GO:0005198">
    <property type="term" value="F:structural molecule activity"/>
    <property type="evidence" value="ECO:0007669"/>
    <property type="project" value="UniProtKB-UniRule"/>
</dbReference>
<evidence type="ECO:0000256" key="2">
    <source>
        <dbReference type="ARBA" id="ARBA00023143"/>
    </source>
</evidence>
<dbReference type="Proteomes" id="UP000646478">
    <property type="component" value="Unassembled WGS sequence"/>
</dbReference>
<dbReference type="Gene3D" id="1.20.1330.10">
    <property type="entry name" value="f41 fragment of flagellin, N-terminal domain"/>
    <property type="match status" value="1"/>
</dbReference>
<proteinExistence type="inferred from homology"/>
<evidence type="ECO:0000259" key="6">
    <source>
        <dbReference type="Pfam" id="PF00700"/>
    </source>
</evidence>
<evidence type="ECO:0000313" key="7">
    <source>
        <dbReference type="EMBL" id="GGA98073.1"/>
    </source>
</evidence>
<organism evidence="7 8">
    <name type="scientific">Brucella endophytica</name>
    <dbReference type="NCBI Taxonomy" id="1963359"/>
    <lineage>
        <taxon>Bacteria</taxon>
        <taxon>Pseudomonadati</taxon>
        <taxon>Pseudomonadota</taxon>
        <taxon>Alphaproteobacteria</taxon>
        <taxon>Hyphomicrobiales</taxon>
        <taxon>Brucellaceae</taxon>
        <taxon>Brucella/Ochrobactrum group</taxon>
        <taxon>Brucella</taxon>
    </lineage>
</organism>
<keyword evidence="7" id="KW-0282">Flagellum</keyword>
<dbReference type="InterPro" id="IPR046358">
    <property type="entry name" value="Flagellin_C"/>
</dbReference>
<dbReference type="EMBL" id="BMHH01000011">
    <property type="protein sequence ID" value="GGA98073.1"/>
    <property type="molecule type" value="Genomic_DNA"/>
</dbReference>
<evidence type="ECO:0000256" key="4">
    <source>
        <dbReference type="SAM" id="Coils"/>
    </source>
</evidence>
<protein>
    <recommendedName>
        <fullName evidence="3">Flagellin</fullName>
    </recommendedName>
</protein>
<evidence type="ECO:0000256" key="3">
    <source>
        <dbReference type="RuleBase" id="RU362073"/>
    </source>
</evidence>
<comment type="similarity">
    <text evidence="1 3">Belongs to the bacterial flagellin family.</text>
</comment>
<dbReference type="Pfam" id="PF00700">
    <property type="entry name" value="Flagellin_C"/>
    <property type="match status" value="1"/>
</dbReference>
<keyword evidence="7" id="KW-0969">Cilium</keyword>
<dbReference type="PRINTS" id="PR00207">
    <property type="entry name" value="FLAGELLIN"/>
</dbReference>
<dbReference type="InterPro" id="IPR001492">
    <property type="entry name" value="Flagellin"/>
</dbReference>
<reference evidence="7" key="2">
    <citation type="submission" date="2020-09" db="EMBL/GenBank/DDBJ databases">
        <authorList>
            <person name="Sun Q."/>
            <person name="Zhou Y."/>
        </authorList>
    </citation>
    <scope>NUCLEOTIDE SEQUENCE</scope>
    <source>
        <strain evidence="7">CGMCC 1.15082</strain>
    </source>
</reference>
<comment type="caution">
    <text evidence="7">The sequence shown here is derived from an EMBL/GenBank/DDBJ whole genome shotgun (WGS) entry which is preliminary data.</text>
</comment>
<dbReference type="PANTHER" id="PTHR42792">
    <property type="entry name" value="FLAGELLIN"/>
    <property type="match status" value="1"/>
</dbReference>
<dbReference type="PANTHER" id="PTHR42792:SF2">
    <property type="entry name" value="FLAGELLIN"/>
    <property type="match status" value="1"/>
</dbReference>
<accession>A0A916SFS7</accession>
<name>A0A916SFS7_9HYPH</name>
<evidence type="ECO:0000259" key="5">
    <source>
        <dbReference type="Pfam" id="PF00669"/>
    </source>
</evidence>
<dbReference type="InterPro" id="IPR001029">
    <property type="entry name" value="Flagellin_N"/>
</dbReference>
<keyword evidence="3" id="KW-0964">Secreted</keyword>
<feature type="domain" description="Flagellin C-terminal" evidence="6">
    <location>
        <begin position="208"/>
        <end position="293"/>
    </location>
</feature>
<evidence type="ECO:0000313" key="8">
    <source>
        <dbReference type="Proteomes" id="UP000646478"/>
    </source>
</evidence>
<gene>
    <name evidence="7" type="ORF">GCM10011491_27880</name>
</gene>
<keyword evidence="8" id="KW-1185">Reference proteome</keyword>
<dbReference type="SUPFAM" id="SSF64518">
    <property type="entry name" value="Phase 1 flagellin"/>
    <property type="match status" value="1"/>
</dbReference>
<feature type="coiled-coil region" evidence="4">
    <location>
        <begin position="73"/>
        <end position="100"/>
    </location>
</feature>
<dbReference type="RefSeq" id="WP_188824805.1">
    <property type="nucleotide sequence ID" value="NZ_BMHH01000011.1"/>
</dbReference>
<keyword evidence="4" id="KW-0175">Coiled coil</keyword>
<comment type="function">
    <text evidence="3">Flagellin is the subunit protein which polymerizes to form the filaments of bacterial flagella.</text>
</comment>
<sequence length="295" mass="30269">MSLLTNSAAMTALQTLASTNKSLEATQNRISTGLRINEASDNAAYWSIATSMKSDNKANSAVQDSLGLGAGKVDTAYSAINKIKDEVDKLKTKLVSAQGASAEDQLKIKDEITSITKNITSFAKNAQYAGTNLLVSDGTAAADLKVVASYNRTGTSVTVDTINVEAAKIQLLDGAGTGGIVGTLNTAMAAFAPAAGTPESDADIKTALDAVETALAGLTTGAATLGAAKSQIDSQKSFLSSLSDSIDKGVGQLVDADMNKESARLSALQVQQQLGVQALSIANSSNQQILSLFRG</sequence>
<keyword evidence="7" id="KW-0966">Cell projection</keyword>